<dbReference type="EMBL" id="JACLAW010000022">
    <property type="protein sequence ID" value="MBC2667503.1"/>
    <property type="molecule type" value="Genomic_DNA"/>
</dbReference>
<dbReference type="GO" id="GO:0004527">
    <property type="term" value="F:exonuclease activity"/>
    <property type="evidence" value="ECO:0007669"/>
    <property type="project" value="UniProtKB-KW"/>
</dbReference>
<keyword evidence="3" id="KW-1185">Reference proteome</keyword>
<keyword evidence="2" id="KW-0540">Nuclease</keyword>
<dbReference type="PANTHER" id="PTHR14859">
    <property type="entry name" value="CALCOFLUOR WHITE HYPERSENSITIVE PROTEIN PRECURSOR"/>
    <property type="match status" value="1"/>
</dbReference>
<keyword evidence="2" id="KW-0255">Endonuclease</keyword>
<dbReference type="GO" id="GO:0016020">
    <property type="term" value="C:membrane"/>
    <property type="evidence" value="ECO:0007669"/>
    <property type="project" value="GOC"/>
</dbReference>
<dbReference type="GO" id="GO:0004519">
    <property type="term" value="F:endonuclease activity"/>
    <property type="evidence" value="ECO:0007669"/>
    <property type="project" value="UniProtKB-KW"/>
</dbReference>
<dbReference type="AlphaFoldDB" id="A0A7X1FV20"/>
<organism evidence="2 3">
    <name type="scientific">Novosphingobium flavum</name>
    <dbReference type="NCBI Taxonomy" id="1778672"/>
    <lineage>
        <taxon>Bacteria</taxon>
        <taxon>Pseudomonadati</taxon>
        <taxon>Pseudomonadota</taxon>
        <taxon>Alphaproteobacteria</taxon>
        <taxon>Sphingomonadales</taxon>
        <taxon>Sphingomonadaceae</taxon>
        <taxon>Novosphingobium</taxon>
    </lineage>
</organism>
<dbReference type="Pfam" id="PF03372">
    <property type="entry name" value="Exo_endo_phos"/>
    <property type="match status" value="1"/>
</dbReference>
<evidence type="ECO:0000313" key="3">
    <source>
        <dbReference type="Proteomes" id="UP000566813"/>
    </source>
</evidence>
<dbReference type="Proteomes" id="UP000566813">
    <property type="component" value="Unassembled WGS sequence"/>
</dbReference>
<keyword evidence="2" id="KW-0378">Hydrolase</keyword>
<dbReference type="InterPro" id="IPR051916">
    <property type="entry name" value="GPI-anchor_lipid_remodeler"/>
</dbReference>
<comment type="caution">
    <text evidence="2">The sequence shown here is derived from an EMBL/GenBank/DDBJ whole genome shotgun (WGS) entry which is preliminary data.</text>
</comment>
<dbReference type="PANTHER" id="PTHR14859:SF15">
    <property type="entry name" value="ENDONUCLEASE_EXONUCLEASE_PHOSPHATASE DOMAIN-CONTAINING PROTEIN"/>
    <property type="match status" value="1"/>
</dbReference>
<keyword evidence="2" id="KW-0269">Exonuclease</keyword>
<dbReference type="InterPro" id="IPR036691">
    <property type="entry name" value="Endo/exonu/phosph_ase_sf"/>
</dbReference>
<reference evidence="2 3" key="1">
    <citation type="submission" date="2020-08" db="EMBL/GenBank/DDBJ databases">
        <title>The genome sequence of type strain Novosphingobium flavum NBRC 111647.</title>
        <authorList>
            <person name="Liu Y."/>
        </authorList>
    </citation>
    <scope>NUCLEOTIDE SEQUENCE [LARGE SCALE GENOMIC DNA]</scope>
    <source>
        <strain evidence="2 3">NBRC 111647</strain>
    </source>
</reference>
<name>A0A7X1FV20_9SPHN</name>
<proteinExistence type="predicted"/>
<dbReference type="RefSeq" id="WP_185665798.1">
    <property type="nucleotide sequence ID" value="NZ_JACLAW010000022.1"/>
</dbReference>
<dbReference type="SUPFAM" id="SSF56219">
    <property type="entry name" value="DNase I-like"/>
    <property type="match status" value="1"/>
</dbReference>
<gene>
    <name evidence="2" type="ORF">H7F51_18445</name>
</gene>
<evidence type="ECO:0000313" key="2">
    <source>
        <dbReference type="EMBL" id="MBC2667503.1"/>
    </source>
</evidence>
<dbReference type="InterPro" id="IPR005135">
    <property type="entry name" value="Endo/exonuclease/phosphatase"/>
</dbReference>
<feature type="domain" description="Endonuclease/exonuclease/phosphatase" evidence="1">
    <location>
        <begin position="6"/>
        <end position="222"/>
    </location>
</feature>
<evidence type="ECO:0000259" key="1">
    <source>
        <dbReference type="Pfam" id="PF03372"/>
    </source>
</evidence>
<sequence length="234" mass="25506">MELKFASYNIHKAVGLDRRRDPDRILTVLREIDADVIALQEADRRFGERASVLPVAAIEDHSPWRTVPLNQRPDSIGWHGNALLVRKSIAVTAASVVPLPTLEPRGAVRADLAIGDCRVRVVGMHLDLSGLRRRHQVRAVLQHLVDCDGHCPAVLMGDFNEWSRTGGSLREFGGDWQVLGPGRSFPSRRPVAMLDRIVASAGCAVSGAGVHHSALASVASDHLPVFARILVPKI</sequence>
<dbReference type="Gene3D" id="3.60.10.10">
    <property type="entry name" value="Endonuclease/exonuclease/phosphatase"/>
    <property type="match status" value="1"/>
</dbReference>
<accession>A0A7X1FV20</accession>
<dbReference type="GO" id="GO:0006506">
    <property type="term" value="P:GPI anchor biosynthetic process"/>
    <property type="evidence" value="ECO:0007669"/>
    <property type="project" value="TreeGrafter"/>
</dbReference>
<protein>
    <submittedName>
        <fullName evidence="2">Endonuclease/exonuclease/phosphatase family protein</fullName>
    </submittedName>
</protein>